<dbReference type="PANTHER" id="PTHR46796:SF7">
    <property type="entry name" value="ARAC FAMILY TRANSCRIPTIONAL REGULATOR"/>
    <property type="match status" value="1"/>
</dbReference>
<dbReference type="PANTHER" id="PTHR46796">
    <property type="entry name" value="HTH-TYPE TRANSCRIPTIONAL ACTIVATOR RHAS-RELATED"/>
    <property type="match status" value="1"/>
</dbReference>
<evidence type="ECO:0000256" key="3">
    <source>
        <dbReference type="ARBA" id="ARBA00023163"/>
    </source>
</evidence>
<comment type="caution">
    <text evidence="5">The sequence shown here is derived from an EMBL/GenBank/DDBJ whole genome shotgun (WGS) entry which is preliminary data.</text>
</comment>
<dbReference type="Gene3D" id="1.10.10.60">
    <property type="entry name" value="Homeodomain-like"/>
    <property type="match status" value="2"/>
</dbReference>
<evidence type="ECO:0000259" key="4">
    <source>
        <dbReference type="PROSITE" id="PS01124"/>
    </source>
</evidence>
<dbReference type="GO" id="GO:0003700">
    <property type="term" value="F:DNA-binding transcription factor activity"/>
    <property type="evidence" value="ECO:0007669"/>
    <property type="project" value="InterPro"/>
</dbReference>
<evidence type="ECO:0000313" key="6">
    <source>
        <dbReference type="Proteomes" id="UP000220768"/>
    </source>
</evidence>
<dbReference type="Proteomes" id="UP000220768">
    <property type="component" value="Unassembled WGS sequence"/>
</dbReference>
<evidence type="ECO:0000256" key="1">
    <source>
        <dbReference type="ARBA" id="ARBA00023015"/>
    </source>
</evidence>
<sequence>MIYAQTAMFLSRSAEIASDPFSEVLAALGARSVRGTGLEAAGDWALAFDGRARLKFVAVTRGRCWLLLPDHPPEALVEGDVVLISNTRYAVASNPAVEPIDGMPLYASPGQDMVRLGAGDETAMIGGGSGFADGGALFVLDALPRFLRVDRTSPAAEAVARTLKSLRTEVSSAELGGSLVAERFAEILVVAAVRAFVATSPTTSVGWITALADPRIGKALRLLHGDVARRWTVPMLASEVGMSRSAFTQRFTDRVGRPPLDYLTHWRMVLAQRKLNTGQTVAAVAAAVGYNSQSAFSHAFKRTFGRTPRSGG</sequence>
<dbReference type="InterPro" id="IPR018062">
    <property type="entry name" value="HTH_AraC-typ_CS"/>
</dbReference>
<keyword evidence="1" id="KW-0805">Transcription regulation</keyword>
<dbReference type="Pfam" id="PF12852">
    <property type="entry name" value="Cupin_6"/>
    <property type="match status" value="1"/>
</dbReference>
<dbReference type="InterPro" id="IPR050204">
    <property type="entry name" value="AraC_XylS_family_regulators"/>
</dbReference>
<organism evidence="5 6">
    <name type="scientific">Rhizobium chutanense</name>
    <dbReference type="NCBI Taxonomy" id="2035448"/>
    <lineage>
        <taxon>Bacteria</taxon>
        <taxon>Pseudomonadati</taxon>
        <taxon>Pseudomonadota</taxon>
        <taxon>Alphaproteobacteria</taxon>
        <taxon>Hyphomicrobiales</taxon>
        <taxon>Rhizobiaceae</taxon>
        <taxon>Rhizobium/Agrobacterium group</taxon>
        <taxon>Rhizobium</taxon>
    </lineage>
</organism>
<dbReference type="SMART" id="SM00342">
    <property type="entry name" value="HTH_ARAC"/>
    <property type="match status" value="1"/>
</dbReference>
<keyword evidence="3" id="KW-0804">Transcription</keyword>
<dbReference type="EMBL" id="NWSV01000004">
    <property type="protein sequence ID" value="PDT04868.1"/>
    <property type="molecule type" value="Genomic_DNA"/>
</dbReference>
<evidence type="ECO:0000313" key="5">
    <source>
        <dbReference type="EMBL" id="PDT04868.1"/>
    </source>
</evidence>
<name>A0A2A6JFV2_9HYPH</name>
<evidence type="ECO:0000256" key="2">
    <source>
        <dbReference type="ARBA" id="ARBA00023125"/>
    </source>
</evidence>
<dbReference type="InterPro" id="IPR009057">
    <property type="entry name" value="Homeodomain-like_sf"/>
</dbReference>
<gene>
    <name evidence="5" type="ORF">CO666_09055</name>
</gene>
<keyword evidence="2" id="KW-0238">DNA-binding</keyword>
<keyword evidence="6" id="KW-1185">Reference proteome</keyword>
<proteinExistence type="predicted"/>
<feature type="domain" description="HTH araC/xylS-type" evidence="4">
    <location>
        <begin position="217"/>
        <end position="312"/>
    </location>
</feature>
<dbReference type="RefSeq" id="WP_097611717.1">
    <property type="nucleotide sequence ID" value="NZ_NWSV01000004.1"/>
</dbReference>
<dbReference type="Pfam" id="PF12833">
    <property type="entry name" value="HTH_18"/>
    <property type="match status" value="1"/>
</dbReference>
<accession>A0A2A6JFV2</accession>
<dbReference type="PROSITE" id="PS01124">
    <property type="entry name" value="HTH_ARAC_FAMILY_2"/>
    <property type="match status" value="1"/>
</dbReference>
<reference evidence="5 6" key="1">
    <citation type="submission" date="2017-09" db="EMBL/GenBank/DDBJ databases">
        <title>Comparative genomics of rhizobia isolated from Phaseolus vulgaris in China.</title>
        <authorList>
            <person name="Tong W."/>
        </authorList>
    </citation>
    <scope>NUCLEOTIDE SEQUENCE [LARGE SCALE GENOMIC DNA]</scope>
    <source>
        <strain evidence="5 6">C5</strain>
    </source>
</reference>
<dbReference type="AlphaFoldDB" id="A0A2A6JFV2"/>
<dbReference type="InterPro" id="IPR032783">
    <property type="entry name" value="AraC_lig"/>
</dbReference>
<protein>
    <submittedName>
        <fullName evidence="5">AraC family transcriptional regulator</fullName>
    </submittedName>
</protein>
<dbReference type="SUPFAM" id="SSF46689">
    <property type="entry name" value="Homeodomain-like"/>
    <property type="match status" value="2"/>
</dbReference>
<dbReference type="InterPro" id="IPR018060">
    <property type="entry name" value="HTH_AraC"/>
</dbReference>
<dbReference type="GO" id="GO:0043565">
    <property type="term" value="F:sequence-specific DNA binding"/>
    <property type="evidence" value="ECO:0007669"/>
    <property type="project" value="InterPro"/>
</dbReference>
<dbReference type="PROSITE" id="PS00041">
    <property type="entry name" value="HTH_ARAC_FAMILY_1"/>
    <property type="match status" value="1"/>
</dbReference>